<dbReference type="GO" id="GO:0016989">
    <property type="term" value="F:sigma factor antagonist activity"/>
    <property type="evidence" value="ECO:0007669"/>
    <property type="project" value="TreeGrafter"/>
</dbReference>
<proteinExistence type="predicted"/>
<dbReference type="InterPro" id="IPR006860">
    <property type="entry name" value="FecR"/>
</dbReference>
<evidence type="ECO:0000259" key="2">
    <source>
        <dbReference type="Pfam" id="PF04773"/>
    </source>
</evidence>
<dbReference type="EMBL" id="SJPM01000001">
    <property type="protein sequence ID" value="TWU03348.1"/>
    <property type="molecule type" value="Genomic_DNA"/>
</dbReference>
<dbReference type="Proteomes" id="UP000316213">
    <property type="component" value="Unassembled WGS sequence"/>
</dbReference>
<feature type="transmembrane region" description="Helical" evidence="1">
    <location>
        <begin position="130"/>
        <end position="149"/>
    </location>
</feature>
<evidence type="ECO:0000256" key="1">
    <source>
        <dbReference type="SAM" id="Phobius"/>
    </source>
</evidence>
<dbReference type="AlphaFoldDB" id="A0A5C6AUT3"/>
<accession>A0A5C6AUT3</accession>
<dbReference type="OrthoDB" id="265406at2"/>
<dbReference type="InterPro" id="IPR012373">
    <property type="entry name" value="Ferrdict_sens_TM"/>
</dbReference>
<comment type="caution">
    <text evidence="3">The sequence shown here is derived from an EMBL/GenBank/DDBJ whole genome shotgun (WGS) entry which is preliminary data.</text>
</comment>
<keyword evidence="1" id="KW-0812">Transmembrane</keyword>
<evidence type="ECO:0000313" key="3">
    <source>
        <dbReference type="EMBL" id="TWU03348.1"/>
    </source>
</evidence>
<sequence>MKDQNSSKELFVLFGKVRDETISADELAELEAKLLSDSAALKAYRRFMTLCSGLEQVARMEIDAATDSTLDSPDDGDDTSRFNWADDWIPSEIDNQFLVAQQARELVTTVERSDRNQDPIARERIQPYKIIVAATSIAALLLFALASFYRPGNEEVLASIVEVHQAVWEDKQSFDDDDAMVAGSYSLVSGAVRLRYENKAELLVQAPSVFALDNAMQATLLAGSLSLYVPPTATGFRVTTPQATVVDRGTRIGIFVSEERGMEVHVFEGKAQTILKGTSKKQMLDAGEAVMVARAGNEWKRMRATRRHFAKSITELNDMPRVAGDIELRVSPPRSVRRIDSELVDVGRAVVFAEQDSIELIEPLPVTFAEPGKPTTLESNEDELPTGVRVNTFFVHLAVPKAVRRTDQSVIAAGTLKFKRPIQAIVSAEPGKMPDAFRCPETVYPGDKRTGLEDTIEHQPDFADMLTISEDRMTLTFRLHVHGREAAEQEDFIDQFRILVESATTHE</sequence>
<reference evidence="3 4" key="1">
    <citation type="submission" date="2019-02" db="EMBL/GenBank/DDBJ databases">
        <title>Deep-cultivation of Planctomycetes and their phenomic and genomic characterization uncovers novel biology.</title>
        <authorList>
            <person name="Wiegand S."/>
            <person name="Jogler M."/>
            <person name="Boedeker C."/>
            <person name="Pinto D."/>
            <person name="Vollmers J."/>
            <person name="Rivas-Marin E."/>
            <person name="Kohn T."/>
            <person name="Peeters S.H."/>
            <person name="Heuer A."/>
            <person name="Rast P."/>
            <person name="Oberbeckmann S."/>
            <person name="Bunk B."/>
            <person name="Jeske O."/>
            <person name="Meyerdierks A."/>
            <person name="Storesund J.E."/>
            <person name="Kallscheuer N."/>
            <person name="Luecker S."/>
            <person name="Lage O.M."/>
            <person name="Pohl T."/>
            <person name="Merkel B.J."/>
            <person name="Hornburger P."/>
            <person name="Mueller R.-W."/>
            <person name="Bruemmer F."/>
            <person name="Labrenz M."/>
            <person name="Spormann A.M."/>
            <person name="Op Den Camp H."/>
            <person name="Overmann J."/>
            <person name="Amann R."/>
            <person name="Jetten M.S.M."/>
            <person name="Mascher T."/>
            <person name="Medema M.H."/>
            <person name="Devos D.P."/>
            <person name="Kaster A.-K."/>
            <person name="Ovreas L."/>
            <person name="Rohde M."/>
            <person name="Galperin M.Y."/>
            <person name="Jogler C."/>
        </authorList>
    </citation>
    <scope>NUCLEOTIDE SEQUENCE [LARGE SCALE GENOMIC DNA]</scope>
    <source>
        <strain evidence="3 4">Pla100</strain>
    </source>
</reference>
<dbReference type="Pfam" id="PF04773">
    <property type="entry name" value="FecR"/>
    <property type="match status" value="1"/>
</dbReference>
<gene>
    <name evidence="3" type="ORF">Pla100_02680</name>
</gene>
<feature type="domain" description="FecR protein" evidence="2">
    <location>
        <begin position="214"/>
        <end position="271"/>
    </location>
</feature>
<keyword evidence="4" id="KW-1185">Reference proteome</keyword>
<evidence type="ECO:0000313" key="4">
    <source>
        <dbReference type="Proteomes" id="UP000316213"/>
    </source>
</evidence>
<keyword evidence="1" id="KW-1133">Transmembrane helix</keyword>
<dbReference type="Gene3D" id="2.60.120.1440">
    <property type="match status" value="1"/>
</dbReference>
<dbReference type="PANTHER" id="PTHR30273">
    <property type="entry name" value="PERIPLASMIC SIGNAL SENSOR AND SIGMA FACTOR ACTIVATOR FECR-RELATED"/>
    <property type="match status" value="1"/>
</dbReference>
<organism evidence="3 4">
    <name type="scientific">Neorhodopirellula pilleata</name>
    <dbReference type="NCBI Taxonomy" id="2714738"/>
    <lineage>
        <taxon>Bacteria</taxon>
        <taxon>Pseudomonadati</taxon>
        <taxon>Planctomycetota</taxon>
        <taxon>Planctomycetia</taxon>
        <taxon>Pirellulales</taxon>
        <taxon>Pirellulaceae</taxon>
        <taxon>Neorhodopirellula</taxon>
    </lineage>
</organism>
<dbReference type="PANTHER" id="PTHR30273:SF2">
    <property type="entry name" value="PROTEIN FECR"/>
    <property type="match status" value="1"/>
</dbReference>
<name>A0A5C6AUT3_9BACT</name>
<dbReference type="RefSeq" id="WP_146575889.1">
    <property type="nucleotide sequence ID" value="NZ_SJPM01000001.1"/>
</dbReference>
<protein>
    <submittedName>
        <fullName evidence="3">FecR protein</fullName>
    </submittedName>
</protein>
<keyword evidence="1" id="KW-0472">Membrane</keyword>